<dbReference type="RefSeq" id="WP_136547728.1">
    <property type="nucleotide sequence ID" value="NZ_CP031093.1"/>
</dbReference>
<evidence type="ECO:0000313" key="9">
    <source>
        <dbReference type="EMBL" id="QCF25445.1"/>
    </source>
</evidence>
<evidence type="ECO:0000256" key="3">
    <source>
        <dbReference type="ARBA" id="ARBA00004961"/>
    </source>
</evidence>
<dbReference type="PANTHER" id="PTHR11054">
    <property type="entry name" value="6-PHOSPHOGLUCONOLACTONASE"/>
    <property type="match status" value="1"/>
</dbReference>
<dbReference type="InterPro" id="IPR037171">
    <property type="entry name" value="NagB/RpiA_transferase-like"/>
</dbReference>
<dbReference type="EC" id="3.1.1.31" evidence="5 7"/>
<organism evidence="9 10">
    <name type="scientific">Hydrocarboniclastica marina</name>
    <dbReference type="NCBI Taxonomy" id="2259620"/>
    <lineage>
        <taxon>Bacteria</taxon>
        <taxon>Pseudomonadati</taxon>
        <taxon>Pseudomonadota</taxon>
        <taxon>Gammaproteobacteria</taxon>
        <taxon>Alteromonadales</taxon>
        <taxon>Alteromonadaceae</taxon>
        <taxon>Hydrocarboniclastica</taxon>
    </lineage>
</organism>
<dbReference type="Pfam" id="PF01182">
    <property type="entry name" value="Glucosamine_iso"/>
    <property type="match status" value="1"/>
</dbReference>
<dbReference type="Gene3D" id="3.40.50.1360">
    <property type="match status" value="1"/>
</dbReference>
<comment type="function">
    <text evidence="2 7">Hydrolysis of 6-phosphogluconolactone to 6-phosphogluconate.</text>
</comment>
<evidence type="ECO:0000256" key="4">
    <source>
        <dbReference type="ARBA" id="ARBA00010662"/>
    </source>
</evidence>
<accession>A0A4P7XFI2</accession>
<dbReference type="KEGG" id="hmi:soil367_05595"/>
<dbReference type="UniPathway" id="UPA00115">
    <property type="reaction ID" value="UER00409"/>
</dbReference>
<dbReference type="PANTHER" id="PTHR11054:SF0">
    <property type="entry name" value="6-PHOSPHOGLUCONOLACTONASE"/>
    <property type="match status" value="1"/>
</dbReference>
<evidence type="ECO:0000259" key="8">
    <source>
        <dbReference type="Pfam" id="PF01182"/>
    </source>
</evidence>
<protein>
    <recommendedName>
        <fullName evidence="6 7">6-phosphogluconolactonase</fullName>
        <shortName evidence="7">6PGL</shortName>
        <ecNumber evidence="5 7">3.1.1.31</ecNumber>
    </recommendedName>
</protein>
<gene>
    <name evidence="7 9" type="primary">pgl</name>
    <name evidence="9" type="ORF">soil367_05595</name>
</gene>
<feature type="domain" description="Glucosamine/galactosamine-6-phosphate isomerase" evidence="8">
    <location>
        <begin position="22"/>
        <end position="239"/>
    </location>
</feature>
<proteinExistence type="inferred from homology"/>
<dbReference type="InterPro" id="IPR006148">
    <property type="entry name" value="Glc/Gal-6P_isomerase"/>
</dbReference>
<evidence type="ECO:0000256" key="7">
    <source>
        <dbReference type="RuleBase" id="RU365095"/>
    </source>
</evidence>
<comment type="similarity">
    <text evidence="4 7">Belongs to the glucosamine/galactosamine-6-phosphate isomerase family. 6-phosphogluconolactonase subfamily.</text>
</comment>
<dbReference type="SUPFAM" id="SSF100950">
    <property type="entry name" value="NagB/RpiA/CoA transferase-like"/>
    <property type="match status" value="1"/>
</dbReference>
<dbReference type="InterPro" id="IPR005900">
    <property type="entry name" value="6-phosphogluconolactonase_DevB"/>
</dbReference>
<reference evidence="9 10" key="1">
    <citation type="submission" date="2018-07" db="EMBL/GenBank/DDBJ databases">
        <title>Marsedoiliclastica nanhaica gen. nov. sp. nov., a novel marine hydrocarbonoclastic bacterium isolated from an in-situ enriched hydrocarbon-degrading consortium in deep-sea sediment.</title>
        <authorList>
            <person name="Dong C."/>
            <person name="Ma T."/>
            <person name="Liu R."/>
            <person name="Shao Z."/>
        </authorList>
    </citation>
    <scope>NUCLEOTIDE SEQUENCE [LARGE SCALE GENOMIC DNA]</scope>
    <source>
        <strain evidence="10">soil36-7</strain>
    </source>
</reference>
<comment type="catalytic activity">
    <reaction evidence="1 7">
        <text>6-phospho-D-glucono-1,5-lactone + H2O = 6-phospho-D-gluconate + H(+)</text>
        <dbReference type="Rhea" id="RHEA:12556"/>
        <dbReference type="ChEBI" id="CHEBI:15377"/>
        <dbReference type="ChEBI" id="CHEBI:15378"/>
        <dbReference type="ChEBI" id="CHEBI:57955"/>
        <dbReference type="ChEBI" id="CHEBI:58759"/>
        <dbReference type="EC" id="3.1.1.31"/>
    </reaction>
</comment>
<sequence length="241" mass="26388">MRTPESPIGLPENIDWVTAVDPPTLALRLARQVADFLNAAITERGRATLAVSGGRTPVPFFRALSSMKLDWTKVEITLADERWVAPAHPDSNERLVRENLLVGEAASAHFVGLKSEPSSATRGQESTERALAELAWPLDVLVLGMGNDGHTASLFPDAPELGDALAVATQRRCMALHPPSVPQARLSLTRSTLCQARHVLLQLQGKEKKAVLEKALVNPCREDEMPIRAFLRPGLKIYWNP</sequence>
<name>A0A4P7XFI2_9ALTE</name>
<dbReference type="GO" id="GO:0005975">
    <property type="term" value="P:carbohydrate metabolic process"/>
    <property type="evidence" value="ECO:0007669"/>
    <property type="project" value="UniProtKB-UniRule"/>
</dbReference>
<dbReference type="AlphaFoldDB" id="A0A4P7XFI2"/>
<keyword evidence="7 9" id="KW-0378">Hydrolase</keyword>
<keyword evidence="10" id="KW-1185">Reference proteome</keyword>
<evidence type="ECO:0000256" key="5">
    <source>
        <dbReference type="ARBA" id="ARBA00013198"/>
    </source>
</evidence>
<dbReference type="Proteomes" id="UP000298049">
    <property type="component" value="Chromosome"/>
</dbReference>
<dbReference type="GO" id="GO:0006098">
    <property type="term" value="P:pentose-phosphate shunt"/>
    <property type="evidence" value="ECO:0007669"/>
    <property type="project" value="UniProtKB-UniPathway"/>
</dbReference>
<dbReference type="CDD" id="cd01400">
    <property type="entry name" value="6PGL"/>
    <property type="match status" value="1"/>
</dbReference>
<evidence type="ECO:0000313" key="10">
    <source>
        <dbReference type="Proteomes" id="UP000298049"/>
    </source>
</evidence>
<dbReference type="EMBL" id="CP031093">
    <property type="protein sequence ID" value="QCF25445.1"/>
    <property type="molecule type" value="Genomic_DNA"/>
</dbReference>
<dbReference type="GO" id="GO:0017057">
    <property type="term" value="F:6-phosphogluconolactonase activity"/>
    <property type="evidence" value="ECO:0007669"/>
    <property type="project" value="UniProtKB-UniRule"/>
</dbReference>
<evidence type="ECO:0000256" key="6">
    <source>
        <dbReference type="ARBA" id="ARBA00020337"/>
    </source>
</evidence>
<dbReference type="NCBIfam" id="TIGR01198">
    <property type="entry name" value="pgl"/>
    <property type="match status" value="1"/>
</dbReference>
<dbReference type="OrthoDB" id="9810967at2"/>
<evidence type="ECO:0000256" key="1">
    <source>
        <dbReference type="ARBA" id="ARBA00000832"/>
    </source>
</evidence>
<comment type="pathway">
    <text evidence="3 7">Carbohydrate degradation; pentose phosphate pathway; D-ribulose 5-phosphate from D-glucose 6-phosphate (oxidative stage): step 2/3.</text>
</comment>
<dbReference type="InterPro" id="IPR039104">
    <property type="entry name" value="6PGL"/>
</dbReference>
<evidence type="ECO:0000256" key="2">
    <source>
        <dbReference type="ARBA" id="ARBA00002681"/>
    </source>
</evidence>